<keyword evidence="7 8" id="KW-0472">Membrane</keyword>
<evidence type="ECO:0000256" key="4">
    <source>
        <dbReference type="ARBA" id="ARBA00022568"/>
    </source>
</evidence>
<evidence type="ECO:0000313" key="12">
    <source>
        <dbReference type="Proteomes" id="UP000014760"/>
    </source>
</evidence>
<reference evidence="11" key="3">
    <citation type="submission" date="2015-06" db="UniProtKB">
        <authorList>
            <consortium name="EnsemblMetazoa"/>
        </authorList>
    </citation>
    <scope>IDENTIFICATION</scope>
</reference>
<dbReference type="STRING" id="283909.R7VHF4"/>
<dbReference type="Gene3D" id="1.20.1420.30">
    <property type="entry name" value="NCX, central ion-binding region"/>
    <property type="match status" value="1"/>
</dbReference>
<dbReference type="OrthoDB" id="2127281at2759"/>
<keyword evidence="12" id="KW-1185">Reference proteome</keyword>
<evidence type="ECO:0000256" key="2">
    <source>
        <dbReference type="ARBA" id="ARBA00005364"/>
    </source>
</evidence>
<protein>
    <recommendedName>
        <fullName evidence="9">Sodium/calcium exchanger membrane region domain-containing protein</fullName>
    </recommendedName>
</protein>
<name>R7VHF4_CAPTE</name>
<keyword evidence="4" id="KW-0106">Calcium</keyword>
<evidence type="ECO:0000259" key="9">
    <source>
        <dbReference type="Pfam" id="PF01699"/>
    </source>
</evidence>
<dbReference type="InterPro" id="IPR004837">
    <property type="entry name" value="NaCa_Exmemb"/>
</dbReference>
<feature type="domain" description="Sodium/calcium exchanger membrane region" evidence="9">
    <location>
        <begin position="28"/>
        <end position="170"/>
    </location>
</feature>
<dbReference type="OMA" id="EDINCTQ"/>
<keyword evidence="4" id="KW-0109">Calcium transport</keyword>
<dbReference type="FunFam" id="1.20.1420.30:FF:000004">
    <property type="entry name" value="Sodium/potassium/calcium exchanger 2 isoform 1"/>
    <property type="match status" value="1"/>
</dbReference>
<evidence type="ECO:0000256" key="6">
    <source>
        <dbReference type="ARBA" id="ARBA00022989"/>
    </source>
</evidence>
<comment type="subcellular location">
    <subcellularLocation>
        <location evidence="1">Membrane</location>
        <topology evidence="1">Multi-pass membrane protein</topology>
    </subcellularLocation>
</comment>
<dbReference type="PANTHER" id="PTHR10846">
    <property type="entry name" value="SODIUM/POTASSIUM/CALCIUM EXCHANGER"/>
    <property type="match status" value="1"/>
</dbReference>
<gene>
    <name evidence="10" type="ORF">CAPTEDRAFT_85458</name>
</gene>
<evidence type="ECO:0000256" key="7">
    <source>
        <dbReference type="ARBA" id="ARBA00023136"/>
    </source>
</evidence>
<dbReference type="Proteomes" id="UP000014760">
    <property type="component" value="Unassembled WGS sequence"/>
</dbReference>
<feature type="transmembrane region" description="Helical" evidence="8">
    <location>
        <begin position="131"/>
        <end position="146"/>
    </location>
</feature>
<dbReference type="EnsemblMetazoa" id="CapteT85458">
    <property type="protein sequence ID" value="CapteP85458"/>
    <property type="gene ID" value="CapteG85458"/>
</dbReference>
<evidence type="ECO:0000313" key="10">
    <source>
        <dbReference type="EMBL" id="ELU18054.1"/>
    </source>
</evidence>
<feature type="transmembrane region" description="Helical" evidence="8">
    <location>
        <begin position="100"/>
        <end position="124"/>
    </location>
</feature>
<proteinExistence type="inferred from homology"/>
<feature type="transmembrane region" description="Helical" evidence="8">
    <location>
        <begin position="63"/>
        <end position="88"/>
    </location>
</feature>
<accession>R7VHF4</accession>
<dbReference type="GO" id="GO:0005886">
    <property type="term" value="C:plasma membrane"/>
    <property type="evidence" value="ECO:0007669"/>
    <property type="project" value="TreeGrafter"/>
</dbReference>
<keyword evidence="6 8" id="KW-1133">Transmembrane helix</keyword>
<evidence type="ECO:0000256" key="1">
    <source>
        <dbReference type="ARBA" id="ARBA00004141"/>
    </source>
</evidence>
<evidence type="ECO:0000256" key="5">
    <source>
        <dbReference type="ARBA" id="ARBA00022692"/>
    </source>
</evidence>
<dbReference type="InterPro" id="IPR044880">
    <property type="entry name" value="NCX_ion-bd_dom_sf"/>
</dbReference>
<reference evidence="12" key="1">
    <citation type="submission" date="2012-12" db="EMBL/GenBank/DDBJ databases">
        <authorList>
            <person name="Hellsten U."/>
            <person name="Grimwood J."/>
            <person name="Chapman J.A."/>
            <person name="Shapiro H."/>
            <person name="Aerts A."/>
            <person name="Otillar R.P."/>
            <person name="Terry A.Y."/>
            <person name="Boore J.L."/>
            <person name="Simakov O."/>
            <person name="Marletaz F."/>
            <person name="Cho S.-J."/>
            <person name="Edsinger-Gonzales E."/>
            <person name="Havlak P."/>
            <person name="Kuo D.-H."/>
            <person name="Larsson T."/>
            <person name="Lv J."/>
            <person name="Arendt D."/>
            <person name="Savage R."/>
            <person name="Osoegawa K."/>
            <person name="de Jong P."/>
            <person name="Lindberg D.R."/>
            <person name="Seaver E.C."/>
            <person name="Weisblat D.A."/>
            <person name="Putnam N.H."/>
            <person name="Grigoriev I.V."/>
            <person name="Rokhsar D.S."/>
        </authorList>
    </citation>
    <scope>NUCLEOTIDE SEQUENCE</scope>
    <source>
        <strain evidence="12">I ESC-2004</strain>
    </source>
</reference>
<comment type="similarity">
    <text evidence="2">Belongs to the Ca(2+):cation antiporter (CaCA) (TC 2.A.19) family. SLC24A subfamily.</text>
</comment>
<dbReference type="GO" id="GO:0008273">
    <property type="term" value="F:calcium, potassium:sodium antiporter activity"/>
    <property type="evidence" value="ECO:0007669"/>
    <property type="project" value="TreeGrafter"/>
</dbReference>
<feature type="non-terminal residue" evidence="10">
    <location>
        <position position="1"/>
    </location>
</feature>
<keyword evidence="5 8" id="KW-0812">Transmembrane</keyword>
<dbReference type="GO" id="GO:0006874">
    <property type="term" value="P:intracellular calcium ion homeostasis"/>
    <property type="evidence" value="ECO:0007669"/>
    <property type="project" value="TreeGrafter"/>
</dbReference>
<dbReference type="EMBL" id="KB292163">
    <property type="protein sequence ID" value="ELU18054.1"/>
    <property type="molecule type" value="Genomic_DNA"/>
</dbReference>
<reference evidence="10 12" key="2">
    <citation type="journal article" date="2013" name="Nature">
        <title>Insights into bilaterian evolution from three spiralian genomes.</title>
        <authorList>
            <person name="Simakov O."/>
            <person name="Marletaz F."/>
            <person name="Cho S.J."/>
            <person name="Edsinger-Gonzales E."/>
            <person name="Havlak P."/>
            <person name="Hellsten U."/>
            <person name="Kuo D.H."/>
            <person name="Larsson T."/>
            <person name="Lv J."/>
            <person name="Arendt D."/>
            <person name="Savage R."/>
            <person name="Osoegawa K."/>
            <person name="de Jong P."/>
            <person name="Grimwood J."/>
            <person name="Chapman J.A."/>
            <person name="Shapiro H."/>
            <person name="Aerts A."/>
            <person name="Otillar R.P."/>
            <person name="Terry A.Y."/>
            <person name="Boore J.L."/>
            <person name="Grigoriev I.V."/>
            <person name="Lindberg D.R."/>
            <person name="Seaver E.C."/>
            <person name="Weisblat D.A."/>
            <person name="Putnam N.H."/>
            <person name="Rokhsar D.S."/>
        </authorList>
    </citation>
    <scope>NUCLEOTIDE SEQUENCE</scope>
    <source>
        <strain evidence="10 12">I ESC-2004</strain>
    </source>
</reference>
<dbReference type="AlphaFoldDB" id="R7VHF4"/>
<dbReference type="Pfam" id="PF01699">
    <property type="entry name" value="Na_Ca_ex"/>
    <property type="match status" value="1"/>
</dbReference>
<keyword evidence="3" id="KW-0050">Antiport</keyword>
<evidence type="ECO:0000256" key="8">
    <source>
        <dbReference type="SAM" id="Phobius"/>
    </source>
</evidence>
<feature type="non-terminal residue" evidence="10">
    <location>
        <position position="175"/>
    </location>
</feature>
<dbReference type="GO" id="GO:0005262">
    <property type="term" value="F:calcium channel activity"/>
    <property type="evidence" value="ECO:0007669"/>
    <property type="project" value="TreeGrafter"/>
</dbReference>
<evidence type="ECO:0000256" key="3">
    <source>
        <dbReference type="ARBA" id="ARBA00022449"/>
    </source>
</evidence>
<dbReference type="InterPro" id="IPR004481">
    <property type="entry name" value="K/Na/Ca-exchanger"/>
</dbReference>
<feature type="transmembrane region" description="Helical" evidence="8">
    <location>
        <begin position="152"/>
        <end position="171"/>
    </location>
</feature>
<feature type="transmembrane region" description="Helical" evidence="8">
    <location>
        <begin position="24"/>
        <end position="42"/>
    </location>
</feature>
<organism evidence="10">
    <name type="scientific">Capitella teleta</name>
    <name type="common">Polychaete worm</name>
    <dbReference type="NCBI Taxonomy" id="283909"/>
    <lineage>
        <taxon>Eukaryota</taxon>
        <taxon>Metazoa</taxon>
        <taxon>Spiralia</taxon>
        <taxon>Lophotrochozoa</taxon>
        <taxon>Annelida</taxon>
        <taxon>Polychaeta</taxon>
        <taxon>Sedentaria</taxon>
        <taxon>Scolecida</taxon>
        <taxon>Capitellidae</taxon>
        <taxon>Capitella</taxon>
    </lineage>
</organism>
<evidence type="ECO:0000313" key="11">
    <source>
        <dbReference type="EnsemblMetazoa" id="CapteP85458"/>
    </source>
</evidence>
<sequence length="175" mass="19369">NCSRPSDEFPDDFMTDQQKQNGGIVVHILICLYIMAILAVICDDYFVAALEAICRVLHVQSDVAGATFMAAGSSAPELFTAVIGVFFAKSDVGVGTIVGSAVFNLLFNLSLCAVFGGMVIYLTWWPVFRDMFCYALSVAVLVIVMSDNVIHWYEGLVMVLMYIMYIVLMYFNPKL</sequence>
<dbReference type="PANTHER" id="PTHR10846:SF73">
    <property type="entry name" value="SODIUM_CALCIUM EXCHANGER MEMBRANE REGION DOMAIN-CONTAINING PROTEIN"/>
    <property type="match status" value="1"/>
</dbReference>
<dbReference type="HOGENOM" id="CLU_097315_0_0_1"/>
<keyword evidence="4" id="KW-0813">Transport</keyword>
<dbReference type="EMBL" id="AMQN01003893">
    <property type="status" value="NOT_ANNOTATED_CDS"/>
    <property type="molecule type" value="Genomic_DNA"/>
</dbReference>
<keyword evidence="4" id="KW-0406">Ion transport</keyword>